<name>A0A0C2MRK6_THEKT</name>
<evidence type="ECO:0000313" key="2">
    <source>
        <dbReference type="EMBL" id="KII66915.1"/>
    </source>
</evidence>
<proteinExistence type="predicted"/>
<dbReference type="InterPro" id="IPR036397">
    <property type="entry name" value="RNaseH_sf"/>
</dbReference>
<dbReference type="EMBL" id="JWZT01003375">
    <property type="protein sequence ID" value="KII66915.1"/>
    <property type="molecule type" value="Genomic_DNA"/>
</dbReference>
<comment type="caution">
    <text evidence="2">The sequence shown here is derived from an EMBL/GenBank/DDBJ whole genome shotgun (WGS) entry which is preliminary data.</text>
</comment>
<reference evidence="2 3" key="1">
    <citation type="journal article" date="2014" name="Genome Biol. Evol.">
        <title>The genome of the myxosporean Thelohanellus kitauei shows adaptations to nutrient acquisition within its fish host.</title>
        <authorList>
            <person name="Yang Y."/>
            <person name="Xiong J."/>
            <person name="Zhou Z."/>
            <person name="Huo F."/>
            <person name="Miao W."/>
            <person name="Ran C."/>
            <person name="Liu Y."/>
            <person name="Zhang J."/>
            <person name="Feng J."/>
            <person name="Wang M."/>
            <person name="Wang M."/>
            <person name="Wang L."/>
            <person name="Yao B."/>
        </authorList>
    </citation>
    <scope>NUCLEOTIDE SEQUENCE [LARGE SCALE GENOMIC DNA]</scope>
    <source>
        <strain evidence="2">Wuqing</strain>
    </source>
</reference>
<dbReference type="InterPro" id="IPR001584">
    <property type="entry name" value="Integrase_cat-core"/>
</dbReference>
<dbReference type="SUPFAM" id="SSF53098">
    <property type="entry name" value="Ribonuclease H-like"/>
    <property type="match status" value="1"/>
</dbReference>
<dbReference type="Gene3D" id="3.30.420.10">
    <property type="entry name" value="Ribonuclease H-like superfamily/Ribonuclease H"/>
    <property type="match status" value="1"/>
</dbReference>
<dbReference type="GO" id="GO:0015074">
    <property type="term" value="P:DNA integration"/>
    <property type="evidence" value="ECO:0007669"/>
    <property type="project" value="InterPro"/>
</dbReference>
<evidence type="ECO:0000259" key="1">
    <source>
        <dbReference type="PROSITE" id="PS50994"/>
    </source>
</evidence>
<dbReference type="Proteomes" id="UP000031668">
    <property type="component" value="Unassembled WGS sequence"/>
</dbReference>
<dbReference type="AlphaFoldDB" id="A0A0C2MRK6"/>
<evidence type="ECO:0000313" key="3">
    <source>
        <dbReference type="Proteomes" id="UP000031668"/>
    </source>
</evidence>
<gene>
    <name evidence="2" type="ORF">RF11_03582</name>
</gene>
<dbReference type="PROSITE" id="PS50994">
    <property type="entry name" value="INTEGRASE"/>
    <property type="match status" value="1"/>
</dbReference>
<protein>
    <recommendedName>
        <fullName evidence="1">Integrase catalytic domain-containing protein</fullName>
    </recommendedName>
</protein>
<dbReference type="OrthoDB" id="425619at2759"/>
<accession>A0A0C2MRK6</accession>
<sequence>MYLLVVQDYFSKWLEAVPIKNQESLTVVIETNKIFCRFCPPRALSSDQGRIFEFTSSRDVVRYGGLKNYGQRHTTHKYMDLFERANRTLSKTNRKTCENYSYFASNHSAISL</sequence>
<organism evidence="2 3">
    <name type="scientific">Thelohanellus kitauei</name>
    <name type="common">Myxosporean</name>
    <dbReference type="NCBI Taxonomy" id="669202"/>
    <lineage>
        <taxon>Eukaryota</taxon>
        <taxon>Metazoa</taxon>
        <taxon>Cnidaria</taxon>
        <taxon>Myxozoa</taxon>
        <taxon>Myxosporea</taxon>
        <taxon>Bivalvulida</taxon>
        <taxon>Platysporina</taxon>
        <taxon>Myxobolidae</taxon>
        <taxon>Thelohanellus</taxon>
    </lineage>
</organism>
<dbReference type="GO" id="GO:0003676">
    <property type="term" value="F:nucleic acid binding"/>
    <property type="evidence" value="ECO:0007669"/>
    <property type="project" value="InterPro"/>
</dbReference>
<keyword evidence="3" id="KW-1185">Reference proteome</keyword>
<dbReference type="InterPro" id="IPR012337">
    <property type="entry name" value="RNaseH-like_sf"/>
</dbReference>
<feature type="domain" description="Integrase catalytic" evidence="1">
    <location>
        <begin position="1"/>
        <end position="112"/>
    </location>
</feature>